<proteinExistence type="predicted"/>
<accession>A0ABP8KKM7</accession>
<dbReference type="Proteomes" id="UP001500936">
    <property type="component" value="Unassembled WGS sequence"/>
</dbReference>
<organism evidence="2 3">
    <name type="scientific">Nibrella viscosa</name>
    <dbReference type="NCBI Taxonomy" id="1084524"/>
    <lineage>
        <taxon>Bacteria</taxon>
        <taxon>Pseudomonadati</taxon>
        <taxon>Bacteroidota</taxon>
        <taxon>Cytophagia</taxon>
        <taxon>Cytophagales</taxon>
        <taxon>Spirosomataceae</taxon>
        <taxon>Nibrella</taxon>
    </lineage>
</organism>
<keyword evidence="1" id="KW-0812">Transmembrane</keyword>
<evidence type="ECO:0008006" key="4">
    <source>
        <dbReference type="Google" id="ProtNLM"/>
    </source>
</evidence>
<dbReference type="CDD" id="cd00229">
    <property type="entry name" value="SGNH_hydrolase"/>
    <property type="match status" value="1"/>
</dbReference>
<dbReference type="SUPFAM" id="SSF52266">
    <property type="entry name" value="SGNH hydrolase"/>
    <property type="match status" value="1"/>
</dbReference>
<evidence type="ECO:0000256" key="1">
    <source>
        <dbReference type="SAM" id="Phobius"/>
    </source>
</evidence>
<dbReference type="Gene3D" id="3.40.50.1110">
    <property type="entry name" value="SGNH hydrolase"/>
    <property type="match status" value="1"/>
</dbReference>
<feature type="transmembrane region" description="Helical" evidence="1">
    <location>
        <begin position="77"/>
        <end position="102"/>
    </location>
</feature>
<dbReference type="EMBL" id="BAABHB010000005">
    <property type="protein sequence ID" value="GAA4408734.1"/>
    <property type="molecule type" value="Genomic_DNA"/>
</dbReference>
<dbReference type="InterPro" id="IPR036514">
    <property type="entry name" value="SGNH_hydro_sf"/>
</dbReference>
<evidence type="ECO:0000313" key="3">
    <source>
        <dbReference type="Proteomes" id="UP001500936"/>
    </source>
</evidence>
<sequence>MGSKLISSLFRLILLGFLTFFVFFSDWMKVKFNYPYNEVFDNVYIRIARGCLLILVVVELVRMYYYGIVKNKKAPRLLSNLVTLALPVVLLLVFLEIAFMFVAQSHEGGLTLASHIWFERYWPPMTPEGYRDSEKIDTAGKQKVLVVGDSFTAGHGIKSAEDRYGNVLADKLGKDKYVVYNLGLSGLDTKEEYKRLETFPVKPDILILQYFPNDIEKAARDNGLTLEGFEPYTDLPKPVQTLFVRSYLLNFIYWQLPHGKASSYLSYVRTAYTKPEIINAHLNDLNQIMAYARLHNAKMYLVLFPFSHNLEKTTEYTQPVVDFFQKNNVPVLKVADLVRNIDPDDRIVGRNDAHASALVNRRVGEALFQLVASGGKTKGAGAAPLASSK</sequence>
<keyword evidence="1" id="KW-0472">Membrane</keyword>
<comment type="caution">
    <text evidence="2">The sequence shown here is derived from an EMBL/GenBank/DDBJ whole genome shotgun (WGS) entry which is preliminary data.</text>
</comment>
<gene>
    <name evidence="2" type="ORF">GCM10023187_31090</name>
</gene>
<name>A0ABP8KKM7_9BACT</name>
<evidence type="ECO:0000313" key="2">
    <source>
        <dbReference type="EMBL" id="GAA4408734.1"/>
    </source>
</evidence>
<keyword evidence="1" id="KW-1133">Transmembrane helix</keyword>
<reference evidence="3" key="1">
    <citation type="journal article" date="2019" name="Int. J. Syst. Evol. Microbiol.">
        <title>The Global Catalogue of Microorganisms (GCM) 10K type strain sequencing project: providing services to taxonomists for standard genome sequencing and annotation.</title>
        <authorList>
            <consortium name="The Broad Institute Genomics Platform"/>
            <consortium name="The Broad Institute Genome Sequencing Center for Infectious Disease"/>
            <person name="Wu L."/>
            <person name="Ma J."/>
        </authorList>
    </citation>
    <scope>NUCLEOTIDE SEQUENCE [LARGE SCALE GENOMIC DNA]</scope>
    <source>
        <strain evidence="3">JCM 17925</strain>
    </source>
</reference>
<keyword evidence="3" id="KW-1185">Reference proteome</keyword>
<dbReference type="RefSeq" id="WP_345268701.1">
    <property type="nucleotide sequence ID" value="NZ_BAABHB010000005.1"/>
</dbReference>
<feature type="transmembrane region" description="Helical" evidence="1">
    <location>
        <begin position="47"/>
        <end position="65"/>
    </location>
</feature>
<feature type="transmembrane region" description="Helical" evidence="1">
    <location>
        <begin position="9"/>
        <end position="27"/>
    </location>
</feature>
<protein>
    <recommendedName>
        <fullName evidence="4">SGNH/GDSL hydrolase family protein</fullName>
    </recommendedName>
</protein>